<dbReference type="Pfam" id="PF00004">
    <property type="entry name" value="AAA"/>
    <property type="match status" value="1"/>
</dbReference>
<dbReference type="InterPro" id="IPR008921">
    <property type="entry name" value="DNA_pol3_clamp-load_cplx_C"/>
</dbReference>
<feature type="domain" description="AAA+ ATPase" evidence="7">
    <location>
        <begin position="55"/>
        <end position="183"/>
    </location>
</feature>
<organism evidence="8 9">
    <name type="scientific">Acanthosepion pharaonis</name>
    <name type="common">Pharaoh cuttlefish</name>
    <name type="synonym">Sepia pharaonis</name>
    <dbReference type="NCBI Taxonomy" id="158019"/>
    <lineage>
        <taxon>Eukaryota</taxon>
        <taxon>Metazoa</taxon>
        <taxon>Spiralia</taxon>
        <taxon>Lophotrochozoa</taxon>
        <taxon>Mollusca</taxon>
        <taxon>Cephalopoda</taxon>
        <taxon>Coleoidea</taxon>
        <taxon>Decapodiformes</taxon>
        <taxon>Sepiida</taxon>
        <taxon>Sepiina</taxon>
        <taxon>Sepiidae</taxon>
        <taxon>Acanthosepion</taxon>
    </lineage>
</organism>
<keyword evidence="9" id="KW-1185">Reference proteome</keyword>
<dbReference type="EMBL" id="CAHIKZ030000721">
    <property type="protein sequence ID" value="CAE1235459.1"/>
    <property type="molecule type" value="Genomic_DNA"/>
</dbReference>
<evidence type="ECO:0000256" key="4">
    <source>
        <dbReference type="ARBA" id="ARBA00022741"/>
    </source>
</evidence>
<evidence type="ECO:0000313" key="8">
    <source>
        <dbReference type="EMBL" id="CAE1235459.1"/>
    </source>
</evidence>
<keyword evidence="6" id="KW-0539">Nucleus</keyword>
<dbReference type="InterPro" id="IPR050238">
    <property type="entry name" value="DNA_Rep/Repair_Clamp_Loader"/>
</dbReference>
<evidence type="ECO:0000313" key="9">
    <source>
        <dbReference type="Proteomes" id="UP000597762"/>
    </source>
</evidence>
<evidence type="ECO:0000256" key="2">
    <source>
        <dbReference type="ARBA" id="ARBA00005378"/>
    </source>
</evidence>
<comment type="subcellular location">
    <subcellularLocation>
        <location evidence="1">Nucleus</location>
    </subcellularLocation>
</comment>
<name>A0A812BGR7_ACAPH</name>
<dbReference type="GO" id="GO:0005634">
    <property type="term" value="C:nucleus"/>
    <property type="evidence" value="ECO:0007669"/>
    <property type="project" value="UniProtKB-SubCell"/>
</dbReference>
<dbReference type="InterPro" id="IPR027417">
    <property type="entry name" value="P-loop_NTPase"/>
</dbReference>
<gene>
    <name evidence="8" type="ORF">SPHA_19799</name>
</gene>
<dbReference type="InterPro" id="IPR013748">
    <property type="entry name" value="Rep_factorC_C"/>
</dbReference>
<comment type="similarity">
    <text evidence="2">Belongs to the activator 1 small subunits family.</text>
</comment>
<evidence type="ECO:0000256" key="5">
    <source>
        <dbReference type="ARBA" id="ARBA00022840"/>
    </source>
</evidence>
<dbReference type="FunFam" id="1.10.8.60:FF:000028">
    <property type="entry name" value="Replication factor C subunit 5"/>
    <property type="match status" value="1"/>
</dbReference>
<dbReference type="FunFam" id="3.40.50.300:FF:000129">
    <property type="entry name" value="Replication factor C subunit 5"/>
    <property type="match status" value="1"/>
</dbReference>
<evidence type="ECO:0000256" key="6">
    <source>
        <dbReference type="ARBA" id="ARBA00023242"/>
    </source>
</evidence>
<comment type="caution">
    <text evidence="8">The sequence shown here is derived from an EMBL/GenBank/DDBJ whole genome shotgun (WGS) entry which is preliminary data.</text>
</comment>
<sequence length="667" mass="72706">MSSVDQAVVKMDTTTTSKETSNLPWIEKYRPKKLDDLISHKDIINTISKFVKEDRLPHLLFYGPPGTGKTSTILAVARQIYSPKEFGSMVLELNASDDRGIGIVRQNILSFASTRTIFKSGFKLVILDEADAMTQDAQNALRRVIEKFTENTRFCIICNYLSKIIPALQSRCTRFRFGPLSKDQMIPRLKHVIEEEGVTITPEGMNAIVTLACGDMRQSLNILQSASMAFDNVTEDNVYICVGHPLRKDIENIIQWLLNTSFHEAYNILVTKIISAIACKFTFSPTSCTFSPPSTSCTFSPSSTSCTFSPPPHPVPSHLLLPPHPCSVPSHLLPHPVPSHLLLRSVPSHLPPHPVPSHLLPRSVPSHLPPHPVPSHPPSHLLVCTFSPPSTSCTFSPPFHPVPFSSPSRSVPSSPPSTSCTFSPPSALCTFSPPLHILYLLISFHILKPSHLPPHPVPSHLPPHPVPFTSFRSLCTFSPPFPSCTFLISFLRSVPSHLPPHPVPSHLLLLYISLTSLPLYTSSPSSCTFSPPSTSCTFSSPSALCTFSPPSTSCTFSPPSALCTFSSPSALCTFSPPSTSCTFSPPSALCTFSPPSTSCTFSSPSALCAFSSPSTSFDFPIHVRIDLLIKMAEAEFRLMSGTNEKIQLGSLVSAFQIARDLTVKEAS</sequence>
<dbReference type="Gene3D" id="1.10.8.60">
    <property type="match status" value="1"/>
</dbReference>
<dbReference type="GO" id="GO:0006281">
    <property type="term" value="P:DNA repair"/>
    <property type="evidence" value="ECO:0007669"/>
    <property type="project" value="TreeGrafter"/>
</dbReference>
<dbReference type="Gene3D" id="3.40.50.300">
    <property type="entry name" value="P-loop containing nucleotide triphosphate hydrolases"/>
    <property type="match status" value="1"/>
</dbReference>
<dbReference type="GO" id="GO:0005524">
    <property type="term" value="F:ATP binding"/>
    <property type="evidence" value="ECO:0007669"/>
    <property type="project" value="UniProtKB-KW"/>
</dbReference>
<dbReference type="AlphaFoldDB" id="A0A812BGR7"/>
<dbReference type="CDD" id="cd00009">
    <property type="entry name" value="AAA"/>
    <property type="match status" value="1"/>
</dbReference>
<dbReference type="GO" id="GO:0003689">
    <property type="term" value="F:DNA clamp loader activity"/>
    <property type="evidence" value="ECO:0007669"/>
    <property type="project" value="TreeGrafter"/>
</dbReference>
<reference evidence="8" key="1">
    <citation type="submission" date="2021-01" db="EMBL/GenBank/DDBJ databases">
        <authorList>
            <person name="Li R."/>
            <person name="Bekaert M."/>
        </authorList>
    </citation>
    <scope>NUCLEOTIDE SEQUENCE</scope>
    <source>
        <strain evidence="8">Farmed</strain>
    </source>
</reference>
<dbReference type="SUPFAM" id="SSF52540">
    <property type="entry name" value="P-loop containing nucleoside triphosphate hydrolases"/>
    <property type="match status" value="1"/>
</dbReference>
<dbReference type="GO" id="GO:0005663">
    <property type="term" value="C:DNA replication factor C complex"/>
    <property type="evidence" value="ECO:0007669"/>
    <property type="project" value="TreeGrafter"/>
</dbReference>
<dbReference type="GO" id="GO:0016887">
    <property type="term" value="F:ATP hydrolysis activity"/>
    <property type="evidence" value="ECO:0007669"/>
    <property type="project" value="InterPro"/>
</dbReference>
<dbReference type="Proteomes" id="UP000597762">
    <property type="component" value="Unassembled WGS sequence"/>
</dbReference>
<dbReference type="InterPro" id="IPR003959">
    <property type="entry name" value="ATPase_AAA_core"/>
</dbReference>
<dbReference type="InterPro" id="IPR003593">
    <property type="entry name" value="AAA+_ATPase"/>
</dbReference>
<dbReference type="SMART" id="SM00382">
    <property type="entry name" value="AAA"/>
    <property type="match status" value="1"/>
</dbReference>
<dbReference type="GO" id="GO:0003677">
    <property type="term" value="F:DNA binding"/>
    <property type="evidence" value="ECO:0007669"/>
    <property type="project" value="InterPro"/>
</dbReference>
<keyword evidence="5" id="KW-0067">ATP-binding</keyword>
<dbReference type="OrthoDB" id="10254700at2759"/>
<keyword evidence="4" id="KW-0547">Nucleotide-binding</keyword>
<protein>
    <submittedName>
        <fullName evidence="8">RFC3_5</fullName>
    </submittedName>
</protein>
<dbReference type="Gene3D" id="1.20.272.10">
    <property type="match status" value="1"/>
</dbReference>
<evidence type="ECO:0000256" key="3">
    <source>
        <dbReference type="ARBA" id="ARBA00022705"/>
    </source>
</evidence>
<dbReference type="CDD" id="cd18140">
    <property type="entry name" value="HLD_clamp_RFC"/>
    <property type="match status" value="1"/>
</dbReference>
<dbReference type="PANTHER" id="PTHR11669:SF9">
    <property type="entry name" value="REPLICATION FACTOR C SUBUNIT 5"/>
    <property type="match status" value="1"/>
</dbReference>
<dbReference type="PANTHER" id="PTHR11669">
    <property type="entry name" value="REPLICATION FACTOR C / DNA POLYMERASE III GAMMA-TAU SUBUNIT"/>
    <property type="match status" value="1"/>
</dbReference>
<dbReference type="GO" id="GO:0006261">
    <property type="term" value="P:DNA-templated DNA replication"/>
    <property type="evidence" value="ECO:0007669"/>
    <property type="project" value="TreeGrafter"/>
</dbReference>
<accession>A0A812BGR7</accession>
<keyword evidence="3" id="KW-0235">DNA replication</keyword>
<dbReference type="InterPro" id="IPR047854">
    <property type="entry name" value="RFC_lid"/>
</dbReference>
<evidence type="ECO:0000259" key="7">
    <source>
        <dbReference type="SMART" id="SM00382"/>
    </source>
</evidence>
<proteinExistence type="inferred from homology"/>
<dbReference type="SUPFAM" id="SSF48019">
    <property type="entry name" value="post-AAA+ oligomerization domain-like"/>
    <property type="match status" value="1"/>
</dbReference>
<dbReference type="NCBIfam" id="NF001679">
    <property type="entry name" value="PRK00440.1"/>
    <property type="match status" value="1"/>
</dbReference>
<evidence type="ECO:0000256" key="1">
    <source>
        <dbReference type="ARBA" id="ARBA00004123"/>
    </source>
</evidence>
<dbReference type="Pfam" id="PF08542">
    <property type="entry name" value="Rep_fac_C"/>
    <property type="match status" value="1"/>
</dbReference>